<proteinExistence type="inferred from homology"/>
<name>A0A2T7UVV3_9RHOB</name>
<dbReference type="Pfam" id="PF08327">
    <property type="entry name" value="AHSA1"/>
    <property type="match status" value="1"/>
</dbReference>
<dbReference type="Proteomes" id="UP000244810">
    <property type="component" value="Unassembled WGS sequence"/>
</dbReference>
<dbReference type="RefSeq" id="WP_107754583.1">
    <property type="nucleotide sequence ID" value="NZ_QBKF01000014.1"/>
</dbReference>
<dbReference type="EMBL" id="QDDR01000001">
    <property type="protein sequence ID" value="PVE48915.1"/>
    <property type="molecule type" value="Genomic_DNA"/>
</dbReference>
<gene>
    <name evidence="3" type="ORF">DDE23_00470</name>
</gene>
<evidence type="ECO:0000313" key="3">
    <source>
        <dbReference type="EMBL" id="PVE48915.1"/>
    </source>
</evidence>
<dbReference type="InterPro" id="IPR013538">
    <property type="entry name" value="ASHA1/2-like_C"/>
</dbReference>
<protein>
    <submittedName>
        <fullName evidence="3">ATPase</fullName>
    </submittedName>
</protein>
<comment type="caution">
    <text evidence="3">The sequence shown here is derived from an EMBL/GenBank/DDBJ whole genome shotgun (WGS) entry which is preliminary data.</text>
</comment>
<sequence>MIDPPAYDPGRIDRAERFIAAPPERLFAAWTTPGDLVRWLPPEGAEGRIDALDPVPGGALRMVLRFTDGAKGKAGAHHDVVRARFVTLDPPGRVVLDVDFPSLDPAFAGTMRMDWRFSPEGSGTRARVEASRVPPGIDPDQHATGLASSLDNLARLTELS</sequence>
<evidence type="ECO:0000256" key="1">
    <source>
        <dbReference type="ARBA" id="ARBA00006817"/>
    </source>
</evidence>
<keyword evidence="4" id="KW-1185">Reference proteome</keyword>
<evidence type="ECO:0000259" key="2">
    <source>
        <dbReference type="Pfam" id="PF08327"/>
    </source>
</evidence>
<comment type="similarity">
    <text evidence="1">Belongs to the AHA1 family.</text>
</comment>
<feature type="domain" description="Activator of Hsp90 ATPase homologue 1/2-like C-terminal" evidence="2">
    <location>
        <begin position="20"/>
        <end position="157"/>
    </location>
</feature>
<dbReference type="OrthoDB" id="9786557at2"/>
<reference evidence="3 4" key="1">
    <citation type="journal article" date="2011" name="Syst. Appl. Microbiol.">
        <title>Defluviimonas denitrificans gen. nov., sp. nov., and Pararhodobacter aggregans gen. nov., sp. nov., non-phototrophic Rhodobacteraceae from the biofilter of a marine aquaculture.</title>
        <authorList>
            <person name="Foesel B.U."/>
            <person name="Drake H.L."/>
            <person name="Schramm A."/>
        </authorList>
    </citation>
    <scope>NUCLEOTIDE SEQUENCE [LARGE SCALE GENOMIC DNA]</scope>
    <source>
        <strain evidence="3 4">D1-19</strain>
    </source>
</reference>
<dbReference type="AlphaFoldDB" id="A0A2T7UVV3"/>
<dbReference type="SUPFAM" id="SSF55961">
    <property type="entry name" value="Bet v1-like"/>
    <property type="match status" value="1"/>
</dbReference>
<organism evidence="3 4">
    <name type="scientific">Pararhodobacter aggregans</name>
    <dbReference type="NCBI Taxonomy" id="404875"/>
    <lineage>
        <taxon>Bacteria</taxon>
        <taxon>Pseudomonadati</taxon>
        <taxon>Pseudomonadota</taxon>
        <taxon>Alphaproteobacteria</taxon>
        <taxon>Rhodobacterales</taxon>
        <taxon>Paracoccaceae</taxon>
        <taxon>Pararhodobacter</taxon>
    </lineage>
</organism>
<accession>A0A2T7UVV3</accession>
<dbReference type="InterPro" id="IPR023393">
    <property type="entry name" value="START-like_dom_sf"/>
</dbReference>
<evidence type="ECO:0000313" key="4">
    <source>
        <dbReference type="Proteomes" id="UP000244810"/>
    </source>
</evidence>
<dbReference type="Gene3D" id="3.30.530.20">
    <property type="match status" value="1"/>
</dbReference>